<comment type="caution">
    <text evidence="2">The sequence shown here is derived from an EMBL/GenBank/DDBJ whole genome shotgun (WGS) entry which is preliminary data.</text>
</comment>
<feature type="non-terminal residue" evidence="2">
    <location>
        <position position="1"/>
    </location>
</feature>
<dbReference type="Proteomes" id="UP000678393">
    <property type="component" value="Unassembled WGS sequence"/>
</dbReference>
<sequence length="67" mass="7116">SSLLENDANRRPESRAYSLSVSSRSGGEASEEKGTLSHLPLSQHNKRSSTATASASIVKETSLLRTA</sequence>
<accession>A0A8S4A226</accession>
<feature type="non-terminal residue" evidence="2">
    <location>
        <position position="67"/>
    </location>
</feature>
<evidence type="ECO:0000313" key="2">
    <source>
        <dbReference type="EMBL" id="CAG5133995.1"/>
    </source>
</evidence>
<protein>
    <submittedName>
        <fullName evidence="2">Uncharacterized protein</fullName>
    </submittedName>
</protein>
<evidence type="ECO:0000313" key="3">
    <source>
        <dbReference type="Proteomes" id="UP000678393"/>
    </source>
</evidence>
<proteinExistence type="predicted"/>
<organism evidence="2 3">
    <name type="scientific">Candidula unifasciata</name>
    <dbReference type="NCBI Taxonomy" id="100452"/>
    <lineage>
        <taxon>Eukaryota</taxon>
        <taxon>Metazoa</taxon>
        <taxon>Spiralia</taxon>
        <taxon>Lophotrochozoa</taxon>
        <taxon>Mollusca</taxon>
        <taxon>Gastropoda</taxon>
        <taxon>Heterobranchia</taxon>
        <taxon>Euthyneura</taxon>
        <taxon>Panpulmonata</taxon>
        <taxon>Eupulmonata</taxon>
        <taxon>Stylommatophora</taxon>
        <taxon>Helicina</taxon>
        <taxon>Helicoidea</taxon>
        <taxon>Geomitridae</taxon>
        <taxon>Candidula</taxon>
    </lineage>
</organism>
<keyword evidence="3" id="KW-1185">Reference proteome</keyword>
<reference evidence="2" key="1">
    <citation type="submission" date="2021-04" db="EMBL/GenBank/DDBJ databases">
        <authorList>
            <consortium name="Molecular Ecology Group"/>
        </authorList>
    </citation>
    <scope>NUCLEOTIDE SEQUENCE</scope>
</reference>
<feature type="compositionally biased region" description="Polar residues" evidence="1">
    <location>
        <begin position="40"/>
        <end position="55"/>
    </location>
</feature>
<feature type="compositionally biased region" description="Low complexity" evidence="1">
    <location>
        <begin position="15"/>
        <end position="28"/>
    </location>
</feature>
<feature type="region of interest" description="Disordered" evidence="1">
    <location>
        <begin position="1"/>
        <end position="67"/>
    </location>
</feature>
<gene>
    <name evidence="2" type="ORF">CUNI_LOCUS19553</name>
</gene>
<evidence type="ECO:0000256" key="1">
    <source>
        <dbReference type="SAM" id="MobiDB-lite"/>
    </source>
</evidence>
<name>A0A8S4A226_9EUPU</name>
<dbReference type="AlphaFoldDB" id="A0A8S4A226"/>
<dbReference type="EMBL" id="CAJHNH020006668">
    <property type="protein sequence ID" value="CAG5133995.1"/>
    <property type="molecule type" value="Genomic_DNA"/>
</dbReference>